<reference evidence="1 2" key="1">
    <citation type="submission" date="2018-06" db="EMBL/GenBank/DDBJ databases">
        <title>A transcriptomic atlas of mushroom development highlights an independent origin of complex multicellularity.</title>
        <authorList>
            <consortium name="DOE Joint Genome Institute"/>
            <person name="Krizsan K."/>
            <person name="Almasi E."/>
            <person name="Merenyi Z."/>
            <person name="Sahu N."/>
            <person name="Viragh M."/>
            <person name="Koszo T."/>
            <person name="Mondo S."/>
            <person name="Kiss B."/>
            <person name="Balint B."/>
            <person name="Kues U."/>
            <person name="Barry K."/>
            <person name="Hegedus J.C."/>
            <person name="Henrissat B."/>
            <person name="Johnson J."/>
            <person name="Lipzen A."/>
            <person name="Ohm R."/>
            <person name="Nagy I."/>
            <person name="Pangilinan J."/>
            <person name="Yan J."/>
            <person name="Xiong Y."/>
            <person name="Grigoriev I.V."/>
            <person name="Hibbett D.S."/>
            <person name="Nagy L.G."/>
        </authorList>
    </citation>
    <scope>NUCLEOTIDE SEQUENCE [LARGE SCALE GENOMIC DNA]</scope>
    <source>
        <strain evidence="1 2">SZMC22713</strain>
    </source>
</reference>
<accession>A0A4Y7PU80</accession>
<dbReference type="VEuPathDB" id="FungiDB:BD410DRAFT_843117"/>
<dbReference type="Proteomes" id="UP000294933">
    <property type="component" value="Unassembled WGS sequence"/>
</dbReference>
<keyword evidence="2" id="KW-1185">Reference proteome</keyword>
<protein>
    <recommendedName>
        <fullName evidence="3">F-box domain-containing protein</fullName>
    </recommendedName>
</protein>
<sequence>MSLDHLLTCLIHCPLLEELAFPINKSTYSHTQELPPLIKLSRLRHFSLSLGEGINPGYLIDVLFLPALISLEVFMDLDIDHCADWPHLRPMLARSRPPLQTLCLWSVPIAGWTLRECLSYIPSLILLQLDGICSNDTFLEILTVDEDDPSGNVCSCLETIKFASASRCSPSAMVKMILSRRKSAKSTDITTRRALEHLYIGFFDLDGILSNPEIAECVADGLQLTDCS</sequence>
<gene>
    <name evidence="1" type="ORF">BD410DRAFT_843117</name>
</gene>
<organism evidence="1 2">
    <name type="scientific">Rickenella mellea</name>
    <dbReference type="NCBI Taxonomy" id="50990"/>
    <lineage>
        <taxon>Eukaryota</taxon>
        <taxon>Fungi</taxon>
        <taxon>Dikarya</taxon>
        <taxon>Basidiomycota</taxon>
        <taxon>Agaricomycotina</taxon>
        <taxon>Agaricomycetes</taxon>
        <taxon>Hymenochaetales</taxon>
        <taxon>Rickenellaceae</taxon>
        <taxon>Rickenella</taxon>
    </lineage>
</organism>
<dbReference type="EMBL" id="ML170212">
    <property type="protein sequence ID" value="TDL18129.1"/>
    <property type="molecule type" value="Genomic_DNA"/>
</dbReference>
<evidence type="ECO:0008006" key="3">
    <source>
        <dbReference type="Google" id="ProtNLM"/>
    </source>
</evidence>
<evidence type="ECO:0000313" key="2">
    <source>
        <dbReference type="Proteomes" id="UP000294933"/>
    </source>
</evidence>
<dbReference type="STRING" id="50990.A0A4Y7PU80"/>
<proteinExistence type="predicted"/>
<name>A0A4Y7PU80_9AGAM</name>
<evidence type="ECO:0000313" key="1">
    <source>
        <dbReference type="EMBL" id="TDL18129.1"/>
    </source>
</evidence>
<dbReference type="SUPFAM" id="SSF52047">
    <property type="entry name" value="RNI-like"/>
    <property type="match status" value="1"/>
</dbReference>
<dbReference type="AlphaFoldDB" id="A0A4Y7PU80"/>